<dbReference type="InterPro" id="IPR000157">
    <property type="entry name" value="TIR_dom"/>
</dbReference>
<dbReference type="GO" id="GO:0003677">
    <property type="term" value="F:DNA binding"/>
    <property type="evidence" value="ECO:0007669"/>
    <property type="project" value="UniProtKB-KW"/>
</dbReference>
<organism evidence="7 10">
    <name type="scientific">Medicago truncatula</name>
    <name type="common">Barrel medic</name>
    <name type="synonym">Medicago tribuloides</name>
    <dbReference type="NCBI Taxonomy" id="3880"/>
    <lineage>
        <taxon>Eukaryota</taxon>
        <taxon>Viridiplantae</taxon>
        <taxon>Streptophyta</taxon>
        <taxon>Embryophyta</taxon>
        <taxon>Tracheophyta</taxon>
        <taxon>Spermatophyta</taxon>
        <taxon>Magnoliopsida</taxon>
        <taxon>eudicotyledons</taxon>
        <taxon>Gunneridae</taxon>
        <taxon>Pentapetalae</taxon>
        <taxon>rosids</taxon>
        <taxon>fabids</taxon>
        <taxon>Fabales</taxon>
        <taxon>Fabaceae</taxon>
        <taxon>Papilionoideae</taxon>
        <taxon>50 kb inversion clade</taxon>
        <taxon>NPAAA clade</taxon>
        <taxon>Hologalegina</taxon>
        <taxon>IRL clade</taxon>
        <taxon>Trifolieae</taxon>
        <taxon>Medicago</taxon>
    </lineage>
</organism>
<sequence length="813" mass="92264">MATQSPSSFTYQVFLSFRGADTRHGFTGNLYKALTDKGIYTFIDDNDLQRGDEITPSLKNAIEKSRIFIPVFSENYASSSFCLDELVHITHCYDTKGCLVLPVFIGVDPTDVRHHTGRYGEALAVHKKKFQNDKDNTERLQQWKEALSQAANLSGQHYKHGYEYEFIGKIVEDISNRISREPLDVAKYPVGLQSRVQHVKGHLDEKSDDEVHMVGLYGTGGIGKSTLAKAIYNFIADQFEVLCFLENVRVNSTSDNLKHLQEKLLLKTVRLDIKLGGVSQGIPIIKQRLCRKKILLILDDVDKLDQLEALAGGLDWFGPGSRVIITTRNKHLLKIHGIESTHAVEGLNATEALELLRWMAFKENVPSSHEDILNRALTYASGLPLAIVIIGSNLVGRSVQDSMSTLDGYEEIPNKEIQRILKVSYDSLEKEEQSVFLDIACCFKGCKWPEVKEILHAHYGHCIVHHVAVLAEKSLMDHLKYDSYVTLHDLIEDMGKEVVRQESPDEPGERSRLWFERDIVHVLKKNTGTRKIKMINMKFPSMESDIDWNGNAFEKMTNLKTFITENGHHSKSLEYLPSSLRVMKGCIPKSPSSSSSNKKFEDMKVLILNNCEYLTHIPDVSGLPNLEKFSFVRCHNLVTIHNSLRYLNRLEILNAEGCEKLESFPPLQSPSLQNLELSNCKSLKSFPELLCKMTNIKSILLKETSIEKFQSSFQNLSELSHLTISSANLKINLLKILRLDECKCFEENRAITLNPEKLSGFQCKLGHKSKGHTISFWFRKKIPSRAIILLLCLSMGINILFLTKHFAVWETRA</sequence>
<keyword evidence="1" id="KW-0433">Leucine-rich repeat</keyword>
<keyword evidence="5" id="KW-1133">Transmembrane helix</keyword>
<dbReference type="SUPFAM" id="SSF46785">
    <property type="entry name" value="Winged helix' DNA-binding domain"/>
    <property type="match status" value="1"/>
</dbReference>
<evidence type="ECO:0000256" key="2">
    <source>
        <dbReference type="ARBA" id="ARBA00022737"/>
    </source>
</evidence>
<dbReference type="Gene3D" id="3.80.10.10">
    <property type="entry name" value="Ribonuclease Inhibitor"/>
    <property type="match status" value="1"/>
</dbReference>
<dbReference type="InterPro" id="IPR036390">
    <property type="entry name" value="WH_DNA-bd_sf"/>
</dbReference>
<dbReference type="Gene3D" id="3.40.50.10140">
    <property type="entry name" value="Toll/interleukin-1 receptor homology (TIR) domain"/>
    <property type="match status" value="1"/>
</dbReference>
<dbReference type="Gramene" id="rna37080">
    <property type="protein sequence ID" value="RHN52408.1"/>
    <property type="gene ID" value="gene37080"/>
</dbReference>
<keyword evidence="2" id="KW-0677">Repeat</keyword>
<dbReference type="SUPFAM" id="SSF52200">
    <property type="entry name" value="Toll/Interleukin receptor TIR domain"/>
    <property type="match status" value="1"/>
</dbReference>
<feature type="transmembrane region" description="Helical" evidence="5">
    <location>
        <begin position="786"/>
        <end position="807"/>
    </location>
</feature>
<dbReference type="SMART" id="SM00382">
    <property type="entry name" value="AAA"/>
    <property type="match status" value="1"/>
</dbReference>
<dbReference type="PaxDb" id="3880-AES76249"/>
<name>G7KJ43_MEDTR</name>
<dbReference type="Pfam" id="PF00931">
    <property type="entry name" value="NB-ARC"/>
    <property type="match status" value="1"/>
</dbReference>
<evidence type="ECO:0000313" key="7">
    <source>
        <dbReference type="EMBL" id="AES76249.1"/>
    </source>
</evidence>
<reference evidence="7 10" key="1">
    <citation type="journal article" date="2011" name="Nature">
        <title>The Medicago genome provides insight into the evolution of rhizobial symbioses.</title>
        <authorList>
            <person name="Young N.D."/>
            <person name="Debelle F."/>
            <person name="Oldroyd G.E."/>
            <person name="Geurts R."/>
            <person name="Cannon S.B."/>
            <person name="Udvardi M.K."/>
            <person name="Benedito V.A."/>
            <person name="Mayer K.F."/>
            <person name="Gouzy J."/>
            <person name="Schoof H."/>
            <person name="Van de Peer Y."/>
            <person name="Proost S."/>
            <person name="Cook D.R."/>
            <person name="Meyers B.C."/>
            <person name="Spannagl M."/>
            <person name="Cheung F."/>
            <person name="De Mita S."/>
            <person name="Krishnakumar V."/>
            <person name="Gundlach H."/>
            <person name="Zhou S."/>
            <person name="Mudge J."/>
            <person name="Bharti A.K."/>
            <person name="Murray J.D."/>
            <person name="Naoumkina M.A."/>
            <person name="Rosen B."/>
            <person name="Silverstein K.A."/>
            <person name="Tang H."/>
            <person name="Rombauts S."/>
            <person name="Zhao P.X."/>
            <person name="Zhou P."/>
            <person name="Barbe V."/>
            <person name="Bardou P."/>
            <person name="Bechner M."/>
            <person name="Bellec A."/>
            <person name="Berger A."/>
            <person name="Berges H."/>
            <person name="Bidwell S."/>
            <person name="Bisseling T."/>
            <person name="Choisne N."/>
            <person name="Couloux A."/>
            <person name="Denny R."/>
            <person name="Deshpande S."/>
            <person name="Dai X."/>
            <person name="Doyle J.J."/>
            <person name="Dudez A.M."/>
            <person name="Farmer A.D."/>
            <person name="Fouteau S."/>
            <person name="Franken C."/>
            <person name="Gibelin C."/>
            <person name="Gish J."/>
            <person name="Goldstein S."/>
            <person name="Gonzalez A.J."/>
            <person name="Green P.J."/>
            <person name="Hallab A."/>
            <person name="Hartog M."/>
            <person name="Hua A."/>
            <person name="Humphray S.J."/>
            <person name="Jeong D.H."/>
            <person name="Jing Y."/>
            <person name="Jocker A."/>
            <person name="Kenton S.M."/>
            <person name="Kim D.J."/>
            <person name="Klee K."/>
            <person name="Lai H."/>
            <person name="Lang C."/>
            <person name="Lin S."/>
            <person name="Macmil S.L."/>
            <person name="Magdelenat G."/>
            <person name="Matthews L."/>
            <person name="McCorrison J."/>
            <person name="Monaghan E.L."/>
            <person name="Mun J.H."/>
            <person name="Najar F.Z."/>
            <person name="Nicholson C."/>
            <person name="Noirot C."/>
            <person name="O'Bleness M."/>
            <person name="Paule C.R."/>
            <person name="Poulain J."/>
            <person name="Prion F."/>
            <person name="Qin B."/>
            <person name="Qu C."/>
            <person name="Retzel E.F."/>
            <person name="Riddle C."/>
            <person name="Sallet E."/>
            <person name="Samain S."/>
            <person name="Samson N."/>
            <person name="Sanders I."/>
            <person name="Saurat O."/>
            <person name="Scarpelli C."/>
            <person name="Schiex T."/>
            <person name="Segurens B."/>
            <person name="Severin A.J."/>
            <person name="Sherrier D.J."/>
            <person name="Shi R."/>
            <person name="Sims S."/>
            <person name="Singer S.R."/>
            <person name="Sinharoy S."/>
            <person name="Sterck L."/>
            <person name="Viollet A."/>
            <person name="Wang B.B."/>
            <person name="Wang K."/>
            <person name="Wang M."/>
            <person name="Wang X."/>
            <person name="Warfsmann J."/>
            <person name="Weissenbach J."/>
            <person name="White D.D."/>
            <person name="White J.D."/>
            <person name="Wiley G.B."/>
            <person name="Wincker P."/>
            <person name="Xing Y."/>
            <person name="Yang L."/>
            <person name="Yao Z."/>
            <person name="Ying F."/>
            <person name="Zhai J."/>
            <person name="Zhou L."/>
            <person name="Zuber A."/>
            <person name="Denarie J."/>
            <person name="Dixon R.A."/>
            <person name="May G.D."/>
            <person name="Schwartz D.C."/>
            <person name="Rogers J."/>
            <person name="Quetier F."/>
            <person name="Town C.D."/>
            <person name="Roe B.A."/>
        </authorList>
    </citation>
    <scope>NUCLEOTIDE SEQUENCE [LARGE SCALE GENOMIC DNA]</scope>
    <source>
        <strain evidence="7">A17</strain>
        <strain evidence="9 10">cv. Jemalong A17</strain>
    </source>
</reference>
<reference evidence="9" key="3">
    <citation type="submission" date="2015-04" db="UniProtKB">
        <authorList>
            <consortium name="EnsemblPlants"/>
        </authorList>
    </citation>
    <scope>IDENTIFICATION</scope>
    <source>
        <strain evidence="9">cv. Jemalong A17</strain>
    </source>
</reference>
<dbReference type="Gene3D" id="3.40.50.300">
    <property type="entry name" value="P-loop containing nucleotide triphosphate hydrolases"/>
    <property type="match status" value="1"/>
</dbReference>
<dbReference type="EMBL" id="PSQE01000006">
    <property type="protein sequence ID" value="RHN52408.1"/>
    <property type="molecule type" value="Genomic_DNA"/>
</dbReference>
<dbReference type="OMA" id="CIDANAF"/>
<proteinExistence type="predicted"/>
<evidence type="ECO:0000313" key="10">
    <source>
        <dbReference type="Proteomes" id="UP000002051"/>
    </source>
</evidence>
<dbReference type="HOGENOM" id="CLU_001561_1_2_1"/>
<feature type="domain" description="TIR" evidence="6">
    <location>
        <begin position="9"/>
        <end position="178"/>
    </location>
</feature>
<dbReference type="FunFam" id="3.40.50.10140:FF:000007">
    <property type="entry name" value="Disease resistance protein (TIR-NBS-LRR class)"/>
    <property type="match status" value="1"/>
</dbReference>
<keyword evidence="10" id="KW-1185">Reference proteome</keyword>
<keyword evidence="3" id="KW-0611">Plant defense</keyword>
<evidence type="ECO:0000256" key="4">
    <source>
        <dbReference type="ARBA" id="ARBA00023027"/>
    </source>
</evidence>
<dbReference type="InterPro" id="IPR003593">
    <property type="entry name" value="AAA+_ATPase"/>
</dbReference>
<dbReference type="PROSITE" id="PS50104">
    <property type="entry name" value="TIR"/>
    <property type="match status" value="1"/>
</dbReference>
<dbReference type="InterPro" id="IPR044974">
    <property type="entry name" value="Disease_R_plants"/>
</dbReference>
<evidence type="ECO:0000256" key="1">
    <source>
        <dbReference type="ARBA" id="ARBA00022614"/>
    </source>
</evidence>
<dbReference type="InterPro" id="IPR058192">
    <property type="entry name" value="WHD_ROQ1-like"/>
</dbReference>
<dbReference type="SUPFAM" id="SSF52058">
    <property type="entry name" value="L domain-like"/>
    <property type="match status" value="1"/>
</dbReference>
<dbReference type="InterPro" id="IPR002182">
    <property type="entry name" value="NB-ARC"/>
</dbReference>
<reference evidence="8" key="5">
    <citation type="journal article" date="2018" name="Nat. Plants">
        <title>Whole-genome landscape of Medicago truncatula symbiotic genes.</title>
        <authorList>
            <person name="Pecrix Y."/>
            <person name="Gamas P."/>
            <person name="Carrere S."/>
        </authorList>
    </citation>
    <scope>NUCLEOTIDE SEQUENCE</scope>
    <source>
        <tissue evidence="8">Leaves</tissue>
    </source>
</reference>
<dbReference type="Gene3D" id="1.10.8.430">
    <property type="entry name" value="Helical domain of apoptotic protease-activating factors"/>
    <property type="match status" value="1"/>
</dbReference>
<dbReference type="InterPro" id="IPR035897">
    <property type="entry name" value="Toll_tir_struct_dom_sf"/>
</dbReference>
<dbReference type="STRING" id="3880.G7KJ43"/>
<keyword evidence="4" id="KW-0520">NAD</keyword>
<dbReference type="GO" id="GO:0043531">
    <property type="term" value="F:ADP binding"/>
    <property type="evidence" value="ECO:0007669"/>
    <property type="project" value="InterPro"/>
</dbReference>
<evidence type="ECO:0000259" key="6">
    <source>
        <dbReference type="PROSITE" id="PS50104"/>
    </source>
</evidence>
<keyword evidence="5" id="KW-0472">Membrane</keyword>
<dbReference type="ExpressionAtlas" id="G7KJ43">
    <property type="expression patterns" value="differential"/>
</dbReference>
<dbReference type="PRINTS" id="PR00364">
    <property type="entry name" value="DISEASERSIST"/>
</dbReference>
<gene>
    <name evidence="9" type="primary">11408979</name>
    <name evidence="7" type="ordered locus">MTR_6g074470</name>
    <name evidence="8" type="ORF">MtrunA17_Chr6g0480181</name>
</gene>
<reference evidence="7 10" key="2">
    <citation type="journal article" date="2014" name="BMC Genomics">
        <title>An improved genome release (version Mt4.0) for the model legume Medicago truncatula.</title>
        <authorList>
            <person name="Tang H."/>
            <person name="Krishnakumar V."/>
            <person name="Bidwell S."/>
            <person name="Rosen B."/>
            <person name="Chan A."/>
            <person name="Zhou S."/>
            <person name="Gentzbittel L."/>
            <person name="Childs K.L."/>
            <person name="Yandell M."/>
            <person name="Gundlach H."/>
            <person name="Mayer K.F."/>
            <person name="Schwartz D.C."/>
            <person name="Town C.D."/>
        </authorList>
    </citation>
    <scope>GENOME REANNOTATION</scope>
    <source>
        <strain evidence="9 10">cv. Jemalong A17</strain>
    </source>
</reference>
<evidence type="ECO:0000313" key="8">
    <source>
        <dbReference type="EMBL" id="RHN52408.1"/>
    </source>
</evidence>
<dbReference type="InterPro" id="IPR042197">
    <property type="entry name" value="Apaf_helical"/>
</dbReference>
<dbReference type="OrthoDB" id="1357022at2759"/>
<dbReference type="Pfam" id="PF23282">
    <property type="entry name" value="WHD_ROQ1"/>
    <property type="match status" value="1"/>
</dbReference>
<dbReference type="InterPro" id="IPR027417">
    <property type="entry name" value="P-loop_NTPase"/>
</dbReference>
<dbReference type="PANTHER" id="PTHR11017">
    <property type="entry name" value="LEUCINE-RICH REPEAT-CONTAINING PROTEIN"/>
    <property type="match status" value="1"/>
</dbReference>
<evidence type="ECO:0000313" key="9">
    <source>
        <dbReference type="EnsemblPlants" id="AES76249"/>
    </source>
</evidence>
<dbReference type="GO" id="GO:0007165">
    <property type="term" value="P:signal transduction"/>
    <property type="evidence" value="ECO:0007669"/>
    <property type="project" value="InterPro"/>
</dbReference>
<dbReference type="Pfam" id="PF01582">
    <property type="entry name" value="TIR"/>
    <property type="match status" value="1"/>
</dbReference>
<dbReference type="InterPro" id="IPR032675">
    <property type="entry name" value="LRR_dom_sf"/>
</dbReference>
<evidence type="ECO:0000313" key="11">
    <source>
        <dbReference type="Proteomes" id="UP000265566"/>
    </source>
</evidence>
<keyword evidence="5" id="KW-0812">Transmembrane</keyword>
<reference evidence="11" key="4">
    <citation type="journal article" date="2018" name="Nat. Plants">
        <title>Whole-genome landscape of Medicago truncatula symbiotic genes.</title>
        <authorList>
            <person name="Pecrix Y."/>
            <person name="Staton S.E."/>
            <person name="Sallet E."/>
            <person name="Lelandais-Briere C."/>
            <person name="Moreau S."/>
            <person name="Carrere S."/>
            <person name="Blein T."/>
            <person name="Jardinaud M.F."/>
            <person name="Latrasse D."/>
            <person name="Zouine M."/>
            <person name="Zahm M."/>
            <person name="Kreplak J."/>
            <person name="Mayjonade B."/>
            <person name="Satge C."/>
            <person name="Perez M."/>
            <person name="Cauet S."/>
            <person name="Marande W."/>
            <person name="Chantry-Darmon C."/>
            <person name="Lopez-Roques C."/>
            <person name="Bouchez O."/>
            <person name="Berard A."/>
            <person name="Debelle F."/>
            <person name="Munos S."/>
            <person name="Bendahmane A."/>
            <person name="Berges H."/>
            <person name="Niebel A."/>
            <person name="Buitink J."/>
            <person name="Frugier F."/>
            <person name="Benhamed M."/>
            <person name="Crespi M."/>
            <person name="Gouzy J."/>
            <person name="Gamas P."/>
        </authorList>
    </citation>
    <scope>NUCLEOTIDE SEQUENCE [LARGE SCALE GENOMIC DNA]</scope>
    <source>
        <strain evidence="11">cv. Jemalong A17</strain>
    </source>
</reference>
<evidence type="ECO:0000256" key="5">
    <source>
        <dbReference type="SAM" id="Phobius"/>
    </source>
</evidence>
<dbReference type="Proteomes" id="UP000265566">
    <property type="component" value="Chromosome 6"/>
</dbReference>
<dbReference type="GO" id="GO:0006952">
    <property type="term" value="P:defense response"/>
    <property type="evidence" value="ECO:0007669"/>
    <property type="project" value="UniProtKB-KW"/>
</dbReference>
<dbReference type="SUPFAM" id="SSF52540">
    <property type="entry name" value="P-loop containing nucleoside triphosphate hydrolases"/>
    <property type="match status" value="1"/>
</dbReference>
<dbReference type="eggNOG" id="ENOG502SD6T">
    <property type="taxonomic scope" value="Eukaryota"/>
</dbReference>
<keyword evidence="8" id="KW-0238">DNA-binding</keyword>
<accession>G7KJ43</accession>
<dbReference type="Proteomes" id="UP000002051">
    <property type="component" value="Chromosome 6"/>
</dbReference>
<dbReference type="EMBL" id="CM001222">
    <property type="protein sequence ID" value="AES76249.1"/>
    <property type="molecule type" value="Genomic_DNA"/>
</dbReference>
<dbReference type="PANTHER" id="PTHR11017:SF219">
    <property type="entry name" value="ARCHAEAL ATPASE"/>
    <property type="match status" value="1"/>
</dbReference>
<dbReference type="KEGG" id="mtr:11408979"/>
<dbReference type="SMART" id="SM00255">
    <property type="entry name" value="TIR"/>
    <property type="match status" value="1"/>
</dbReference>
<dbReference type="AlphaFoldDB" id="G7KJ43"/>
<protein>
    <submittedName>
        <fullName evidence="7">Disease resistance protein (TIR-NBS-LRR class)</fullName>
    </submittedName>
    <submittedName>
        <fullName evidence="8">Putative TIR domain, winged helix-turn-helix DNA-binding domain-containing protein</fullName>
    </submittedName>
</protein>
<evidence type="ECO:0000256" key="3">
    <source>
        <dbReference type="ARBA" id="ARBA00022821"/>
    </source>
</evidence>
<dbReference type="EnsemblPlants" id="AES76249">
    <property type="protein sequence ID" value="AES76249"/>
    <property type="gene ID" value="MTR_6g074470"/>
</dbReference>